<dbReference type="InterPro" id="IPR012340">
    <property type="entry name" value="NA-bd_OB-fold"/>
</dbReference>
<evidence type="ECO:0000256" key="4">
    <source>
        <dbReference type="ARBA" id="ARBA00022519"/>
    </source>
</evidence>
<dbReference type="PANTHER" id="PTHR30001:SF1">
    <property type="entry name" value="RIBONUCLEASE E_G-LIKE PROTEIN, CHLOROPLASTIC"/>
    <property type="match status" value="1"/>
</dbReference>
<keyword evidence="12 15" id="KW-0460">Magnesium</keyword>
<keyword evidence="9 15" id="KW-0699">rRNA-binding</keyword>
<feature type="compositionally biased region" description="Basic and acidic residues" evidence="16">
    <location>
        <begin position="585"/>
        <end position="610"/>
    </location>
</feature>
<dbReference type="Pfam" id="PF10150">
    <property type="entry name" value="RNase_E_G"/>
    <property type="match status" value="1"/>
</dbReference>
<dbReference type="InterPro" id="IPR004659">
    <property type="entry name" value="RNase_E/G"/>
</dbReference>
<keyword evidence="5 15" id="KW-0698">rRNA processing</keyword>
<proteinExistence type="inferred from homology"/>
<dbReference type="InterPro" id="IPR048583">
    <property type="entry name" value="RNase_E_G_thioredoxin-like"/>
</dbReference>
<dbReference type="SUPFAM" id="SSF50249">
    <property type="entry name" value="Nucleic acid-binding proteins"/>
    <property type="match status" value="1"/>
</dbReference>
<dbReference type="Gene3D" id="2.40.50.140">
    <property type="entry name" value="Nucleic acid-binding proteins"/>
    <property type="match status" value="1"/>
</dbReference>
<keyword evidence="3 15" id="KW-0963">Cytoplasm</keyword>
<evidence type="ECO:0000256" key="15">
    <source>
        <dbReference type="HAMAP-Rule" id="MF_00970"/>
    </source>
</evidence>
<gene>
    <name evidence="15" type="primary">rne</name>
    <name evidence="18" type="ORF">ACFOW7_07695</name>
</gene>
<dbReference type="Proteomes" id="UP001595791">
    <property type="component" value="Unassembled WGS sequence"/>
</dbReference>
<dbReference type="NCBIfam" id="TIGR00757">
    <property type="entry name" value="RNaseEG"/>
    <property type="match status" value="1"/>
</dbReference>
<feature type="compositionally biased region" description="Basic and acidic residues" evidence="16">
    <location>
        <begin position="622"/>
        <end position="721"/>
    </location>
</feature>
<feature type="binding site" evidence="15">
    <location>
        <position position="344"/>
    </location>
    <ligand>
        <name>Mg(2+)</name>
        <dbReference type="ChEBI" id="CHEBI:18420"/>
        <note>catalytic</note>
    </ligand>
</feature>
<evidence type="ECO:0000256" key="1">
    <source>
        <dbReference type="ARBA" id="ARBA00005663"/>
    </source>
</evidence>
<dbReference type="CDD" id="cd04453">
    <property type="entry name" value="S1_RNase_E"/>
    <property type="match status" value="1"/>
</dbReference>
<evidence type="ECO:0000256" key="14">
    <source>
        <dbReference type="ARBA" id="ARBA00023136"/>
    </source>
</evidence>
<dbReference type="Pfam" id="PF20833">
    <property type="entry name" value="RNase_E_G_Thio"/>
    <property type="match status" value="1"/>
</dbReference>
<feature type="compositionally biased region" description="Polar residues" evidence="16">
    <location>
        <begin position="776"/>
        <end position="786"/>
    </location>
</feature>
<keyword evidence="7 15" id="KW-0540">Nuclease</keyword>
<evidence type="ECO:0000256" key="9">
    <source>
        <dbReference type="ARBA" id="ARBA00022730"/>
    </source>
</evidence>
<keyword evidence="4 15" id="KW-0997">Cell inner membrane</keyword>
<dbReference type="SMART" id="SM00316">
    <property type="entry name" value="S1"/>
    <property type="match status" value="1"/>
</dbReference>
<dbReference type="Gene3D" id="3.40.1260.20">
    <property type="entry name" value="Ribonuclease E, catalytic domain"/>
    <property type="match status" value="1"/>
</dbReference>
<keyword evidence="15" id="KW-0820">tRNA-binding</keyword>
<feature type="binding site" evidence="15">
    <location>
        <position position="301"/>
    </location>
    <ligand>
        <name>Mg(2+)</name>
        <dbReference type="ChEBI" id="CHEBI:18420"/>
        <note>catalytic</note>
    </ligand>
</feature>
<keyword evidence="2 15" id="KW-1003">Cell membrane</keyword>
<feature type="compositionally biased region" description="Basic residues" evidence="16">
    <location>
        <begin position="753"/>
        <end position="762"/>
    </location>
</feature>
<feature type="binding site" evidence="15">
    <location>
        <position position="402"/>
    </location>
    <ligand>
        <name>Zn(2+)</name>
        <dbReference type="ChEBI" id="CHEBI:29105"/>
        <note>ligand shared between dimeric partners</note>
    </ligand>
</feature>
<keyword evidence="10 15" id="KW-0255">Endonuclease</keyword>
<evidence type="ECO:0000256" key="12">
    <source>
        <dbReference type="ARBA" id="ARBA00022842"/>
    </source>
</evidence>
<sequence length="1076" mass="118800">MKRMLFNATQAEELRVAIVDGQKLIDLDIETVGKEQRKSNIYKGIITRIEPSLEACFVDYGTERHGFLPFKEVARSYFQEGSEGGRPRIQDALKEGMEVIVQVEKDERGNKGAALTTFISLAGRYLVLMPNNPRGGGVSRRIEGEDRQELRAMMDQLDVPSGMSIIARTAGIGRSSEELQWDLNYLLQLWRAIESAAGAQGGPFLIYQEGSLVIRAIRDYFQPDIGEILIDTELIYEQARQFMSHVMPGNVNRVKLYKDDVPLFSRFQIEHQIETAFSREVPLPSGGAIVIDHTEALVSVDVNSARATKGGDIEETAVRTNLEAADEIARQLRLRDLGGLIVIDFIDMEKAGNQREVENRLREALRHDRARVQTGKISRFGLLELSRQRLQPSLGETAHQPCPRCHGTGFIRGIESSALHILRILQEEAMKENTGAVHAQVPVDVATFLLNEKRADIFSIESRLKVNVVLIPNIHLETPHYKIIRFRHDDLNHGDEMLPSYKMMEAPAEEGYQHGNVAESAKPRQEAAVKGITPAQPAPIAAEPVAQPAQPQEKPSLIQRIVRWFKGEDAETAAPPAAAPKPARPRREAPRTGDSRSNTRNDAKPADNRRPSGKPRIEEDEQPRPPRQERRERSESQSREGRQEREARAEREPRQEREARAEREPRQEREGRAEREPRQEREGRAEREPRQEREGRAEREPRQERERQPRQEREPRSEEAQVKQPMQEVDALTSDSIPAVALEGETMEQEGRGRRRRGRRGGRGGERNAEAGVVQEQDSTQGTPETGSEAAEAVAKDAEPVQTTAEAPVTEPHAEVVAPVEPLRPREEASSVPEPIETAEPRVVETPVDTAGMPAPAVEETLVVQPVAAAPIEPPQVSERDIVIAEPVKPARGGRSRQSETARAEAARAEAEAESAAEKAVEPVAVSEAAEAAPIAAAPVEPAAADAAPVEAEPAKPVEAAPAEVAAIAKAEQTEAAPAPSESKPARKAAVAADTIVASIGTPGEAGLVQVATRMAPVEPPVAQEAESTSPRRRRRDSQQLEPRPMVQEQLVLVETRHEMAASTEPPAQHDDADKR</sequence>
<keyword evidence="11 15" id="KW-0378">Hydrolase</keyword>
<evidence type="ECO:0000256" key="6">
    <source>
        <dbReference type="ARBA" id="ARBA00022694"/>
    </source>
</evidence>
<feature type="compositionally biased region" description="Low complexity" evidence="16">
    <location>
        <begin position="922"/>
        <end position="983"/>
    </location>
</feature>
<evidence type="ECO:0000313" key="18">
    <source>
        <dbReference type="EMBL" id="MFC4159238.1"/>
    </source>
</evidence>
<dbReference type="EMBL" id="JBHSBU010000001">
    <property type="protein sequence ID" value="MFC4159238.1"/>
    <property type="molecule type" value="Genomic_DNA"/>
</dbReference>
<evidence type="ECO:0000256" key="11">
    <source>
        <dbReference type="ARBA" id="ARBA00022801"/>
    </source>
</evidence>
<comment type="catalytic activity">
    <reaction evidence="15">
        <text>Endonucleolytic cleavage of single-stranded RNA in A- and U-rich regions.</text>
        <dbReference type="EC" id="3.1.26.12"/>
    </reaction>
</comment>
<feature type="region of interest" description="Disordered" evidence="16">
    <location>
        <begin position="886"/>
        <end position="990"/>
    </location>
</feature>
<keyword evidence="15" id="KW-0862">Zinc</keyword>
<feature type="region of interest" description="Disordered" evidence="16">
    <location>
        <begin position="568"/>
        <end position="849"/>
    </location>
</feature>
<keyword evidence="19" id="KW-1185">Reference proteome</keyword>
<protein>
    <recommendedName>
        <fullName evidence="15">Ribonuclease E</fullName>
        <shortName evidence="15">RNase E</shortName>
        <ecNumber evidence="15">3.1.26.12</ecNumber>
    </recommendedName>
</protein>
<evidence type="ECO:0000313" key="19">
    <source>
        <dbReference type="Proteomes" id="UP001595791"/>
    </source>
</evidence>
<reference evidence="19" key="1">
    <citation type="journal article" date="2019" name="Int. J. Syst. Evol. Microbiol.">
        <title>The Global Catalogue of Microorganisms (GCM) 10K type strain sequencing project: providing services to taxonomists for standard genome sequencing and annotation.</title>
        <authorList>
            <consortium name="The Broad Institute Genomics Platform"/>
            <consortium name="The Broad Institute Genome Sequencing Center for Infectious Disease"/>
            <person name="Wu L."/>
            <person name="Ma J."/>
        </authorList>
    </citation>
    <scope>NUCLEOTIDE SEQUENCE [LARGE SCALE GENOMIC DNA]</scope>
    <source>
        <strain evidence="19">LMG 29894</strain>
    </source>
</reference>
<evidence type="ECO:0000256" key="13">
    <source>
        <dbReference type="ARBA" id="ARBA00022884"/>
    </source>
</evidence>
<keyword evidence="8 15" id="KW-0479">Metal-binding</keyword>
<evidence type="ECO:0000259" key="17">
    <source>
        <dbReference type="PROSITE" id="PS50126"/>
    </source>
</evidence>
<feature type="domain" description="S1 motif" evidence="17">
    <location>
        <begin position="39"/>
        <end position="118"/>
    </location>
</feature>
<comment type="subunit">
    <text evidence="15">Homotetramer formed by a dimer of dimers.</text>
</comment>
<feature type="region of interest" description="Required for zinc-mediated homotetramerization and catalytic activity" evidence="15">
    <location>
        <begin position="402"/>
        <end position="405"/>
    </location>
</feature>
<evidence type="ECO:0000256" key="2">
    <source>
        <dbReference type="ARBA" id="ARBA00022475"/>
    </source>
</evidence>
<keyword evidence="6 15" id="KW-0819">tRNA processing</keyword>
<organism evidence="18 19">
    <name type="scientific">Chitinimonas lacunae</name>
    <dbReference type="NCBI Taxonomy" id="1963018"/>
    <lineage>
        <taxon>Bacteria</taxon>
        <taxon>Pseudomonadati</taxon>
        <taxon>Pseudomonadota</taxon>
        <taxon>Betaproteobacteria</taxon>
        <taxon>Neisseriales</taxon>
        <taxon>Chitinibacteraceae</taxon>
        <taxon>Chitinimonas</taxon>
    </lineage>
</organism>
<dbReference type="HAMAP" id="MF_00970">
    <property type="entry name" value="RNase_E"/>
    <property type="match status" value="1"/>
</dbReference>
<feature type="region of interest" description="Disordered" evidence="16">
    <location>
        <begin position="1012"/>
        <end position="1076"/>
    </location>
</feature>
<comment type="subcellular location">
    <subcellularLocation>
        <location evidence="15">Cytoplasm</location>
    </subcellularLocation>
    <subcellularLocation>
        <location evidence="15">Cell inner membrane</location>
        <topology evidence="15">Peripheral membrane protein</topology>
        <orientation evidence="15">Cytoplasmic side</orientation>
    </subcellularLocation>
</comment>
<dbReference type="PROSITE" id="PS50126">
    <property type="entry name" value="S1"/>
    <property type="match status" value="1"/>
</dbReference>
<dbReference type="InterPro" id="IPR028878">
    <property type="entry name" value="RNase_E"/>
</dbReference>
<comment type="function">
    <text evidence="15">Endoribonuclease that plays a central role in RNA processing and decay. Required for the maturation of 5S and 16S rRNAs and the majority of tRNAs. Also involved in the degradation of most mRNAs.</text>
</comment>
<dbReference type="RefSeq" id="WP_378162784.1">
    <property type="nucleotide sequence ID" value="NZ_JBHSBU010000001.1"/>
</dbReference>
<evidence type="ECO:0000256" key="5">
    <source>
        <dbReference type="ARBA" id="ARBA00022552"/>
    </source>
</evidence>
<feature type="binding site" evidence="15">
    <location>
        <position position="405"/>
    </location>
    <ligand>
        <name>Zn(2+)</name>
        <dbReference type="ChEBI" id="CHEBI:29105"/>
        <note>ligand shared between dimeric partners</note>
    </ligand>
</feature>
<comment type="similarity">
    <text evidence="1">Belongs to the RNase E/G family. RNase G subfamily.</text>
</comment>
<comment type="cofactor">
    <cofactor evidence="15">
        <name>Mg(2+)</name>
        <dbReference type="ChEBI" id="CHEBI:18420"/>
    </cofactor>
    <text evidence="15">Binds 1 Mg(2+) ion per subunit.</text>
</comment>
<comment type="caution">
    <text evidence="18">The sequence shown here is derived from an EMBL/GenBank/DDBJ whole genome shotgun (WGS) entry which is preliminary data.</text>
</comment>
<keyword evidence="13 15" id="KW-0694">RNA-binding</keyword>
<evidence type="ECO:0000256" key="8">
    <source>
        <dbReference type="ARBA" id="ARBA00022723"/>
    </source>
</evidence>
<dbReference type="PANTHER" id="PTHR30001">
    <property type="entry name" value="RIBONUCLEASE"/>
    <property type="match status" value="1"/>
</dbReference>
<evidence type="ECO:0000256" key="10">
    <source>
        <dbReference type="ARBA" id="ARBA00022759"/>
    </source>
</evidence>
<evidence type="ECO:0000256" key="16">
    <source>
        <dbReference type="SAM" id="MobiDB-lite"/>
    </source>
</evidence>
<dbReference type="InterPro" id="IPR003029">
    <property type="entry name" value="S1_domain"/>
</dbReference>
<keyword evidence="14 15" id="KW-0472">Membrane</keyword>
<comment type="similarity">
    <text evidence="15">Belongs to the RNase E/G family. RNase E subfamily.</text>
</comment>
<dbReference type="EC" id="3.1.26.12" evidence="15"/>
<feature type="compositionally biased region" description="Basic and acidic residues" evidence="16">
    <location>
        <begin position="897"/>
        <end position="921"/>
    </location>
</feature>
<accession>A0ABV8MM87</accession>
<name>A0ABV8MM87_9NEIS</name>
<dbReference type="InterPro" id="IPR019307">
    <property type="entry name" value="RNA-bd_AU-1/RNase_E/G"/>
</dbReference>
<comment type="cofactor">
    <cofactor evidence="15">
        <name>Zn(2+)</name>
        <dbReference type="ChEBI" id="CHEBI:29105"/>
    </cofactor>
    <text evidence="15">Binds 2 Zn(2+) ions per homotetramer.</text>
</comment>
<evidence type="ECO:0000256" key="7">
    <source>
        <dbReference type="ARBA" id="ARBA00022722"/>
    </source>
</evidence>
<dbReference type="Pfam" id="PF00575">
    <property type="entry name" value="S1"/>
    <property type="match status" value="1"/>
</dbReference>
<evidence type="ECO:0000256" key="3">
    <source>
        <dbReference type="ARBA" id="ARBA00022490"/>
    </source>
</evidence>